<dbReference type="WBParaSite" id="Pan_g15529.t1">
    <property type="protein sequence ID" value="Pan_g15529.t1"/>
    <property type="gene ID" value="Pan_g15529"/>
</dbReference>
<accession>A0A7E4V2Y7</accession>
<dbReference type="AlphaFoldDB" id="A0A7E4V2Y7"/>
<dbReference type="Proteomes" id="UP000492821">
    <property type="component" value="Unassembled WGS sequence"/>
</dbReference>
<keyword evidence="1" id="KW-1015">Disulfide bond</keyword>
<dbReference type="InterPro" id="IPR008139">
    <property type="entry name" value="SaposinB_dom"/>
</dbReference>
<evidence type="ECO:0000313" key="5">
    <source>
        <dbReference type="WBParaSite" id="Pan_g15529.t1"/>
    </source>
</evidence>
<evidence type="ECO:0000259" key="3">
    <source>
        <dbReference type="PROSITE" id="PS50015"/>
    </source>
</evidence>
<keyword evidence="4" id="KW-1185">Reference proteome</keyword>
<dbReference type="InterPro" id="IPR011001">
    <property type="entry name" value="Saposin-like"/>
</dbReference>
<name>A0A7E4V2Y7_PANRE</name>
<reference evidence="5" key="2">
    <citation type="submission" date="2020-10" db="UniProtKB">
        <authorList>
            <consortium name="WormBaseParasite"/>
        </authorList>
    </citation>
    <scope>IDENTIFICATION</scope>
</reference>
<sequence length="111" mass="12055">MKVLVLLALVACAAVVSAKPKPKGFGDDLLCNICEDVCVDTESWVGTTEQNAEAAEIAQCEKLLNDQTFGKLICEDVVKNYLDQIIAHMTDPATDKSDCQKACQEISMCKN</sequence>
<dbReference type="PROSITE" id="PS50015">
    <property type="entry name" value="SAP_B"/>
    <property type="match status" value="1"/>
</dbReference>
<dbReference type="Gene3D" id="1.10.225.10">
    <property type="entry name" value="Saposin-like"/>
    <property type="match status" value="1"/>
</dbReference>
<protein>
    <submittedName>
        <fullName evidence="5">Saposin B-type domain-containing protein</fullName>
    </submittedName>
</protein>
<proteinExistence type="predicted"/>
<feature type="domain" description="Saposin B-type" evidence="3">
    <location>
        <begin position="27"/>
        <end position="111"/>
    </location>
</feature>
<keyword evidence="2" id="KW-0732">Signal</keyword>
<evidence type="ECO:0000256" key="1">
    <source>
        <dbReference type="ARBA" id="ARBA00023157"/>
    </source>
</evidence>
<dbReference type="SUPFAM" id="SSF47862">
    <property type="entry name" value="Saposin"/>
    <property type="match status" value="1"/>
</dbReference>
<organism evidence="4 5">
    <name type="scientific">Panagrellus redivivus</name>
    <name type="common">Microworm</name>
    <dbReference type="NCBI Taxonomy" id="6233"/>
    <lineage>
        <taxon>Eukaryota</taxon>
        <taxon>Metazoa</taxon>
        <taxon>Ecdysozoa</taxon>
        <taxon>Nematoda</taxon>
        <taxon>Chromadorea</taxon>
        <taxon>Rhabditida</taxon>
        <taxon>Tylenchina</taxon>
        <taxon>Panagrolaimomorpha</taxon>
        <taxon>Panagrolaimoidea</taxon>
        <taxon>Panagrolaimidae</taxon>
        <taxon>Panagrellus</taxon>
    </lineage>
</organism>
<reference evidence="4" key="1">
    <citation type="journal article" date="2013" name="Genetics">
        <title>The draft genome and transcriptome of Panagrellus redivivus are shaped by the harsh demands of a free-living lifestyle.</title>
        <authorList>
            <person name="Srinivasan J."/>
            <person name="Dillman A.R."/>
            <person name="Macchietto M.G."/>
            <person name="Heikkinen L."/>
            <person name="Lakso M."/>
            <person name="Fracchia K.M."/>
            <person name="Antoshechkin I."/>
            <person name="Mortazavi A."/>
            <person name="Wong G."/>
            <person name="Sternberg P.W."/>
        </authorList>
    </citation>
    <scope>NUCLEOTIDE SEQUENCE [LARGE SCALE GENOMIC DNA]</scope>
    <source>
        <strain evidence="4">MT8872</strain>
    </source>
</reference>
<evidence type="ECO:0000256" key="2">
    <source>
        <dbReference type="SAM" id="SignalP"/>
    </source>
</evidence>
<evidence type="ECO:0000313" key="4">
    <source>
        <dbReference type="Proteomes" id="UP000492821"/>
    </source>
</evidence>
<feature type="chain" id="PRO_5028947448" evidence="2">
    <location>
        <begin position="19"/>
        <end position="111"/>
    </location>
</feature>
<feature type="signal peptide" evidence="2">
    <location>
        <begin position="1"/>
        <end position="18"/>
    </location>
</feature>